<proteinExistence type="predicted"/>
<feature type="non-terminal residue" evidence="1">
    <location>
        <position position="176"/>
    </location>
</feature>
<dbReference type="SUPFAM" id="SSF48264">
    <property type="entry name" value="Cytochrome P450"/>
    <property type="match status" value="1"/>
</dbReference>
<keyword evidence="2" id="KW-1185">Reference proteome</keyword>
<evidence type="ECO:0008006" key="3">
    <source>
        <dbReference type="Google" id="ProtNLM"/>
    </source>
</evidence>
<accession>A0AAD7HQL8</accession>
<gene>
    <name evidence="1" type="ORF">DFH07DRAFT_758359</name>
</gene>
<dbReference type="AlphaFoldDB" id="A0AAD7HQL8"/>
<reference evidence="1" key="1">
    <citation type="submission" date="2023-03" db="EMBL/GenBank/DDBJ databases">
        <title>Massive genome expansion in bonnet fungi (Mycena s.s.) driven by repeated elements and novel gene families across ecological guilds.</title>
        <authorList>
            <consortium name="Lawrence Berkeley National Laboratory"/>
            <person name="Harder C.B."/>
            <person name="Miyauchi S."/>
            <person name="Viragh M."/>
            <person name="Kuo A."/>
            <person name="Thoen E."/>
            <person name="Andreopoulos B."/>
            <person name="Lu D."/>
            <person name="Skrede I."/>
            <person name="Drula E."/>
            <person name="Henrissat B."/>
            <person name="Morin E."/>
            <person name="Kohler A."/>
            <person name="Barry K."/>
            <person name="LaButti K."/>
            <person name="Morin E."/>
            <person name="Salamov A."/>
            <person name="Lipzen A."/>
            <person name="Mereny Z."/>
            <person name="Hegedus B."/>
            <person name="Baldrian P."/>
            <person name="Stursova M."/>
            <person name="Weitz H."/>
            <person name="Taylor A."/>
            <person name="Grigoriev I.V."/>
            <person name="Nagy L.G."/>
            <person name="Martin F."/>
            <person name="Kauserud H."/>
        </authorList>
    </citation>
    <scope>NUCLEOTIDE SEQUENCE</scope>
    <source>
        <strain evidence="1">CBHHK188m</strain>
    </source>
</reference>
<organism evidence="1 2">
    <name type="scientific">Mycena maculata</name>
    <dbReference type="NCBI Taxonomy" id="230809"/>
    <lineage>
        <taxon>Eukaryota</taxon>
        <taxon>Fungi</taxon>
        <taxon>Dikarya</taxon>
        <taxon>Basidiomycota</taxon>
        <taxon>Agaricomycotina</taxon>
        <taxon>Agaricomycetes</taxon>
        <taxon>Agaricomycetidae</taxon>
        <taxon>Agaricales</taxon>
        <taxon>Marasmiineae</taxon>
        <taxon>Mycenaceae</taxon>
        <taxon>Mycena</taxon>
    </lineage>
</organism>
<sequence length="176" mass="20082">DVISMVPLLVGAPRFYASSPDVMKQLLNNELETRLMKPNWLTSTLLLWGDKLFSANGDMWKRHRRILAPAFPAKTYTLVVSQTAAVCQEMIIAEAWDTMHSIVVKDFKRSKVGLIIIARCGFGLRLPWENESNGEHGLDLEHALRYVARTRYARVRLPPWIYKLRSNGESCSLDLP</sequence>
<comment type="caution">
    <text evidence="1">The sequence shown here is derived from an EMBL/GenBank/DDBJ whole genome shotgun (WGS) entry which is preliminary data.</text>
</comment>
<dbReference type="Proteomes" id="UP001215280">
    <property type="component" value="Unassembled WGS sequence"/>
</dbReference>
<dbReference type="GO" id="GO:0005506">
    <property type="term" value="F:iron ion binding"/>
    <property type="evidence" value="ECO:0007669"/>
    <property type="project" value="InterPro"/>
</dbReference>
<dbReference type="GO" id="GO:0004497">
    <property type="term" value="F:monooxygenase activity"/>
    <property type="evidence" value="ECO:0007669"/>
    <property type="project" value="InterPro"/>
</dbReference>
<dbReference type="EMBL" id="JARJLG010000224">
    <property type="protein sequence ID" value="KAJ7726005.1"/>
    <property type="molecule type" value="Genomic_DNA"/>
</dbReference>
<evidence type="ECO:0000313" key="2">
    <source>
        <dbReference type="Proteomes" id="UP001215280"/>
    </source>
</evidence>
<dbReference type="GO" id="GO:0020037">
    <property type="term" value="F:heme binding"/>
    <property type="evidence" value="ECO:0007669"/>
    <property type="project" value="InterPro"/>
</dbReference>
<dbReference type="GO" id="GO:0016705">
    <property type="term" value="F:oxidoreductase activity, acting on paired donors, with incorporation or reduction of molecular oxygen"/>
    <property type="evidence" value="ECO:0007669"/>
    <property type="project" value="InterPro"/>
</dbReference>
<name>A0AAD7HQL8_9AGAR</name>
<dbReference type="InterPro" id="IPR036396">
    <property type="entry name" value="Cyt_P450_sf"/>
</dbReference>
<protein>
    <recommendedName>
        <fullName evidence="3">Cytochrome P450</fullName>
    </recommendedName>
</protein>
<dbReference type="Gene3D" id="1.10.630.10">
    <property type="entry name" value="Cytochrome P450"/>
    <property type="match status" value="1"/>
</dbReference>
<evidence type="ECO:0000313" key="1">
    <source>
        <dbReference type="EMBL" id="KAJ7726005.1"/>
    </source>
</evidence>